<feature type="chain" id="PRO_5042479177" evidence="1">
    <location>
        <begin position="20"/>
        <end position="347"/>
    </location>
</feature>
<keyword evidence="1" id="KW-0732">Signal</keyword>
<keyword evidence="3" id="KW-1185">Reference proteome</keyword>
<feature type="signal peptide" evidence="1">
    <location>
        <begin position="1"/>
        <end position="19"/>
    </location>
</feature>
<dbReference type="EMBL" id="CAUWAG010000020">
    <property type="protein sequence ID" value="CAJ2513159.1"/>
    <property type="molecule type" value="Genomic_DNA"/>
</dbReference>
<evidence type="ECO:0000313" key="3">
    <source>
        <dbReference type="Proteomes" id="UP001295740"/>
    </source>
</evidence>
<dbReference type="AlphaFoldDB" id="A0AAI8YQ44"/>
<dbReference type="InterPro" id="IPR032675">
    <property type="entry name" value="LRR_dom_sf"/>
</dbReference>
<comment type="caution">
    <text evidence="2">The sequence shown here is derived from an EMBL/GenBank/DDBJ whole genome shotgun (WGS) entry which is preliminary data.</text>
</comment>
<proteinExistence type="predicted"/>
<organism evidence="2 3">
    <name type="scientific">Anthostomella pinea</name>
    <dbReference type="NCBI Taxonomy" id="933095"/>
    <lineage>
        <taxon>Eukaryota</taxon>
        <taxon>Fungi</taxon>
        <taxon>Dikarya</taxon>
        <taxon>Ascomycota</taxon>
        <taxon>Pezizomycotina</taxon>
        <taxon>Sordariomycetes</taxon>
        <taxon>Xylariomycetidae</taxon>
        <taxon>Xylariales</taxon>
        <taxon>Xylariaceae</taxon>
        <taxon>Anthostomella</taxon>
    </lineage>
</organism>
<reference evidence="2" key="1">
    <citation type="submission" date="2023-10" db="EMBL/GenBank/DDBJ databases">
        <authorList>
            <person name="Hackl T."/>
        </authorList>
    </citation>
    <scope>NUCLEOTIDE SEQUENCE</scope>
</reference>
<dbReference type="Gene3D" id="3.80.10.10">
    <property type="entry name" value="Ribonuclease Inhibitor"/>
    <property type="match status" value="1"/>
</dbReference>
<protein>
    <submittedName>
        <fullName evidence="2">Uu.00g012780.m01.CDS01</fullName>
    </submittedName>
</protein>
<dbReference type="Proteomes" id="UP001295740">
    <property type="component" value="Unassembled WGS sequence"/>
</dbReference>
<evidence type="ECO:0000313" key="2">
    <source>
        <dbReference type="EMBL" id="CAJ2513159.1"/>
    </source>
</evidence>
<gene>
    <name evidence="2" type="ORF">KHLLAP_LOCUS13627</name>
</gene>
<evidence type="ECO:0000256" key="1">
    <source>
        <dbReference type="SAM" id="SignalP"/>
    </source>
</evidence>
<sequence length="347" mass="38489">MAAFKLLDLPLAIVVEVCACLVSNCDESQHQIFDDLNVADASLAGMVSLSRSCKVLHAVASPLLVQIGSMTRWMSCRDYFPLLPYTIRILEDPILARRETTFRASRMPRFPLPQPEQLVKKLGYEDVAAYLSWAPDEQSGYCTFQKVPATLLLIQLVLPTLPKLASVSLFGLDRFHVLEPRSSLSLKSIVYGPSGGYGGGLFPLDPFDVYPENPVGQTNYSDIGGLKEVYHAAPHLEHLTVICGVVCMEEMKLANLRSLVLHSNILTRPCLKNLFPDGLRYLEHFAYSSEPHGILREPSSPGTYRGATPGEIVRALAPSMSSLRTLELCITEPIWYFEAEEKNFSIA</sequence>
<accession>A0AAI8YQ44</accession>
<name>A0AAI8YQ44_9PEZI</name>